<name>A0A165FTH0_9BASI</name>
<dbReference type="Proteomes" id="UP000076842">
    <property type="component" value="Unassembled WGS sequence"/>
</dbReference>
<dbReference type="Pfam" id="PF16123">
    <property type="entry name" value="HAGH_C"/>
    <property type="match status" value="1"/>
</dbReference>
<evidence type="ECO:0000313" key="11">
    <source>
        <dbReference type="EMBL" id="KZT57182.1"/>
    </source>
</evidence>
<organism evidence="11 12">
    <name type="scientific">Calocera cornea HHB12733</name>
    <dbReference type="NCBI Taxonomy" id="1353952"/>
    <lineage>
        <taxon>Eukaryota</taxon>
        <taxon>Fungi</taxon>
        <taxon>Dikarya</taxon>
        <taxon>Basidiomycota</taxon>
        <taxon>Agaricomycotina</taxon>
        <taxon>Dacrymycetes</taxon>
        <taxon>Dacrymycetales</taxon>
        <taxon>Dacrymycetaceae</taxon>
        <taxon>Calocera</taxon>
    </lineage>
</organism>
<dbReference type="EC" id="3.1.2.6" evidence="5"/>
<dbReference type="EMBL" id="KV423967">
    <property type="protein sequence ID" value="KZT57182.1"/>
    <property type="molecule type" value="Genomic_DNA"/>
</dbReference>
<dbReference type="UniPathway" id="UPA00619">
    <property type="reaction ID" value="UER00676"/>
</dbReference>
<evidence type="ECO:0000256" key="4">
    <source>
        <dbReference type="ARBA" id="ARBA00006759"/>
    </source>
</evidence>
<evidence type="ECO:0000256" key="8">
    <source>
        <dbReference type="ARBA" id="ARBA00022833"/>
    </source>
</evidence>
<comment type="similarity">
    <text evidence="4">Belongs to the metallo-beta-lactamase superfamily. Glyoxalase II family.</text>
</comment>
<keyword evidence="7 11" id="KW-0378">Hydrolase</keyword>
<gene>
    <name evidence="11" type="ORF">CALCODRAFT_496482</name>
</gene>
<dbReference type="InterPro" id="IPR032282">
    <property type="entry name" value="HAGH_C"/>
</dbReference>
<comment type="catalytic activity">
    <reaction evidence="1">
        <text>an S-(2-hydroxyacyl)glutathione + H2O = a 2-hydroxy carboxylate + glutathione + H(+)</text>
        <dbReference type="Rhea" id="RHEA:21864"/>
        <dbReference type="ChEBI" id="CHEBI:15377"/>
        <dbReference type="ChEBI" id="CHEBI:15378"/>
        <dbReference type="ChEBI" id="CHEBI:57925"/>
        <dbReference type="ChEBI" id="CHEBI:58896"/>
        <dbReference type="ChEBI" id="CHEBI:71261"/>
        <dbReference type="EC" id="3.1.2.6"/>
    </reaction>
</comment>
<keyword evidence="8" id="KW-0862">Zinc</keyword>
<dbReference type="GO" id="GO:0046872">
    <property type="term" value="F:metal ion binding"/>
    <property type="evidence" value="ECO:0007669"/>
    <property type="project" value="UniProtKB-KW"/>
</dbReference>
<dbReference type="SUPFAM" id="SSF56281">
    <property type="entry name" value="Metallo-hydrolase/oxidoreductase"/>
    <property type="match status" value="1"/>
</dbReference>
<evidence type="ECO:0000256" key="1">
    <source>
        <dbReference type="ARBA" id="ARBA00001623"/>
    </source>
</evidence>
<dbReference type="InterPro" id="IPR035680">
    <property type="entry name" value="Clx_II_MBL"/>
</dbReference>
<accession>A0A165FTH0</accession>
<keyword evidence="6" id="KW-0479">Metal-binding</keyword>
<evidence type="ECO:0000259" key="10">
    <source>
        <dbReference type="SMART" id="SM00849"/>
    </source>
</evidence>
<protein>
    <recommendedName>
        <fullName evidence="5">hydroxyacylglutathione hydrolase</fullName>
        <ecNumber evidence="5">3.1.2.6</ecNumber>
    </recommendedName>
    <alternativeName>
        <fullName evidence="9">Glyoxalase II</fullName>
    </alternativeName>
</protein>
<dbReference type="SMART" id="SM00849">
    <property type="entry name" value="Lactamase_B"/>
    <property type="match status" value="1"/>
</dbReference>
<dbReference type="AlphaFoldDB" id="A0A165FTH0"/>
<comment type="pathway">
    <text evidence="3">Secondary metabolite metabolism; methylglyoxal degradation; (R)-lactate from methylglyoxal: step 2/2.</text>
</comment>
<dbReference type="GO" id="GO:0019243">
    <property type="term" value="P:methylglyoxal catabolic process to D-lactate via S-lactoyl-glutathione"/>
    <property type="evidence" value="ECO:0007669"/>
    <property type="project" value="InterPro"/>
</dbReference>
<evidence type="ECO:0000313" key="12">
    <source>
        <dbReference type="Proteomes" id="UP000076842"/>
    </source>
</evidence>
<dbReference type="Pfam" id="PF00753">
    <property type="entry name" value="Lactamase_B"/>
    <property type="match status" value="1"/>
</dbReference>
<dbReference type="FunCoup" id="A0A165FTH0">
    <property type="interactions" value="112"/>
</dbReference>
<feature type="domain" description="Metallo-beta-lactamase" evidence="10">
    <location>
        <begin position="53"/>
        <end position="216"/>
    </location>
</feature>
<dbReference type="GO" id="GO:0004416">
    <property type="term" value="F:hydroxyacylglutathione hydrolase activity"/>
    <property type="evidence" value="ECO:0007669"/>
    <property type="project" value="UniProtKB-EC"/>
</dbReference>
<evidence type="ECO:0000256" key="5">
    <source>
        <dbReference type="ARBA" id="ARBA00011917"/>
    </source>
</evidence>
<dbReference type="Gene3D" id="3.60.15.10">
    <property type="entry name" value="Ribonuclease Z/Hydroxyacylglutathione hydrolase-like"/>
    <property type="match status" value="1"/>
</dbReference>
<evidence type="ECO:0000256" key="7">
    <source>
        <dbReference type="ARBA" id="ARBA00022801"/>
    </source>
</evidence>
<dbReference type="PANTHER" id="PTHR11935">
    <property type="entry name" value="BETA LACTAMASE DOMAIN"/>
    <property type="match status" value="1"/>
</dbReference>
<dbReference type="STRING" id="1353952.A0A165FTH0"/>
<reference evidence="11 12" key="1">
    <citation type="journal article" date="2016" name="Mol. Biol. Evol.">
        <title>Comparative Genomics of Early-Diverging Mushroom-Forming Fungi Provides Insights into the Origins of Lignocellulose Decay Capabilities.</title>
        <authorList>
            <person name="Nagy L.G."/>
            <person name="Riley R."/>
            <person name="Tritt A."/>
            <person name="Adam C."/>
            <person name="Daum C."/>
            <person name="Floudas D."/>
            <person name="Sun H."/>
            <person name="Yadav J.S."/>
            <person name="Pangilinan J."/>
            <person name="Larsson K.H."/>
            <person name="Matsuura K."/>
            <person name="Barry K."/>
            <person name="Labutti K."/>
            <person name="Kuo R."/>
            <person name="Ohm R.A."/>
            <person name="Bhattacharya S.S."/>
            <person name="Shirouzu T."/>
            <person name="Yoshinaga Y."/>
            <person name="Martin F.M."/>
            <person name="Grigoriev I.V."/>
            <person name="Hibbett D.S."/>
        </authorList>
    </citation>
    <scope>NUCLEOTIDE SEQUENCE [LARGE SCALE GENOMIC DNA]</scope>
    <source>
        <strain evidence="11 12">HHB12733</strain>
    </source>
</reference>
<dbReference type="PANTHER" id="PTHR11935:SF94">
    <property type="entry name" value="TENZING NORGAY, ISOFORM C"/>
    <property type="match status" value="1"/>
</dbReference>
<dbReference type="OrthoDB" id="515692at2759"/>
<evidence type="ECO:0000256" key="3">
    <source>
        <dbReference type="ARBA" id="ARBA00004963"/>
    </source>
</evidence>
<keyword evidence="12" id="KW-1185">Reference proteome</keyword>
<dbReference type="InterPro" id="IPR017782">
    <property type="entry name" value="Hydroxyacylglutathione_Hdrlase"/>
</dbReference>
<dbReference type="InParanoid" id="A0A165FTH0"/>
<dbReference type="NCBIfam" id="TIGR03413">
    <property type="entry name" value="GSH_gloB"/>
    <property type="match status" value="1"/>
</dbReference>
<evidence type="ECO:0000256" key="2">
    <source>
        <dbReference type="ARBA" id="ARBA00001947"/>
    </source>
</evidence>
<dbReference type="HAMAP" id="MF_01374">
    <property type="entry name" value="Glyoxalase_2"/>
    <property type="match status" value="1"/>
</dbReference>
<sequence>MLFQRLTIILGHLPVTYRAPLSAHTSLKAAQRTFATTPTWRTMRVVPVPNQADNYAYLLIDETTKKAAVLDPYDVGKVKRYAQKEGVELVSALTTHHHHDHSGGNLEFALEHPGITVVGGSNAVPALTKKVGDGDVFTVGEDISVKCLATPCHTQDSICYYATSKSKPEQPGLVFTGDTLFQAGCGRFFEGNAEEMHKALSYLGTLPDNTIVYNGHEYTNSSMKFGKHVDPENPAFQKLDHLVKTEEQTCGKSTIGDEKSWNVFMRLTSSAVQKATGESDEVAAMKKLRDLKNSFRG</sequence>
<dbReference type="CDD" id="cd07723">
    <property type="entry name" value="hydroxyacylglutathione_hydrolase_MBL-fold"/>
    <property type="match status" value="1"/>
</dbReference>
<dbReference type="InterPro" id="IPR036866">
    <property type="entry name" value="RibonucZ/Hydroxyglut_hydro"/>
</dbReference>
<dbReference type="InterPro" id="IPR001279">
    <property type="entry name" value="Metallo-B-lactamas"/>
</dbReference>
<evidence type="ECO:0000256" key="9">
    <source>
        <dbReference type="ARBA" id="ARBA00031044"/>
    </source>
</evidence>
<comment type="cofactor">
    <cofactor evidence="2">
        <name>Zn(2+)</name>
        <dbReference type="ChEBI" id="CHEBI:29105"/>
    </cofactor>
</comment>
<evidence type="ECO:0000256" key="6">
    <source>
        <dbReference type="ARBA" id="ARBA00022723"/>
    </source>
</evidence>
<proteinExistence type="inferred from homology"/>